<proteinExistence type="predicted"/>
<keyword evidence="4" id="KW-0131">Cell cycle</keyword>
<reference evidence="5" key="1">
    <citation type="submission" date="2018-05" db="EMBL/GenBank/DDBJ databases">
        <authorList>
            <person name="Lanie J.A."/>
            <person name="Ng W.-L."/>
            <person name="Kazmierczak K.M."/>
            <person name="Andrzejewski T.M."/>
            <person name="Davidsen T.M."/>
            <person name="Wayne K.J."/>
            <person name="Tettelin H."/>
            <person name="Glass J.I."/>
            <person name="Rusch D."/>
            <person name="Podicherti R."/>
            <person name="Tsui H.-C.T."/>
            <person name="Winkler M.E."/>
        </authorList>
    </citation>
    <scope>NUCLEOTIDE SEQUENCE</scope>
</reference>
<dbReference type="InterPro" id="IPR005234">
    <property type="entry name" value="ScpB_csome_segregation"/>
</dbReference>
<evidence type="ECO:0000313" key="5">
    <source>
        <dbReference type="EMBL" id="SVC61866.1"/>
    </source>
</evidence>
<dbReference type="InterPro" id="IPR036388">
    <property type="entry name" value="WH-like_DNA-bd_sf"/>
</dbReference>
<evidence type="ECO:0000256" key="3">
    <source>
        <dbReference type="ARBA" id="ARBA00022829"/>
    </source>
</evidence>
<dbReference type="GO" id="GO:0051301">
    <property type="term" value="P:cell division"/>
    <property type="evidence" value="ECO:0007669"/>
    <property type="project" value="UniProtKB-KW"/>
</dbReference>
<dbReference type="AlphaFoldDB" id="A0A382NL89"/>
<dbReference type="InterPro" id="IPR036390">
    <property type="entry name" value="WH_DNA-bd_sf"/>
</dbReference>
<keyword evidence="2" id="KW-0132">Cell division</keyword>
<evidence type="ECO:0008006" key="6">
    <source>
        <dbReference type="Google" id="ProtNLM"/>
    </source>
</evidence>
<dbReference type="SUPFAM" id="SSF46785">
    <property type="entry name" value="Winged helix' DNA-binding domain"/>
    <property type="match status" value="2"/>
</dbReference>
<dbReference type="GO" id="GO:0051304">
    <property type="term" value="P:chromosome separation"/>
    <property type="evidence" value="ECO:0007669"/>
    <property type="project" value="InterPro"/>
</dbReference>
<evidence type="ECO:0000256" key="4">
    <source>
        <dbReference type="ARBA" id="ARBA00023306"/>
    </source>
</evidence>
<keyword evidence="1" id="KW-0963">Cytoplasm</keyword>
<dbReference type="NCBIfam" id="TIGR00281">
    <property type="entry name" value="SMC-Scp complex subunit ScpB"/>
    <property type="match status" value="1"/>
</dbReference>
<dbReference type="EMBL" id="UINC01101225">
    <property type="protein sequence ID" value="SVC61866.1"/>
    <property type="molecule type" value="Genomic_DNA"/>
</dbReference>
<dbReference type="Pfam" id="PF04079">
    <property type="entry name" value="SMC_ScpB"/>
    <property type="match status" value="1"/>
</dbReference>
<sequence length="199" mass="22432">MSSAETEELFVIEALLFASPHPLTQKQINQIFENDPPKLNSVIAELREKYTGENHAFEIQSIAGGYQLNSRPEYDIWIRRLLNKTGKLYLSTAALESLAIIAYKQPVNRFEIESIRGVDCSGVLKTLLNKNLICIKGRDEGPGRPLLYGTTDDFLEAFGLGKISEMPKLKEIVELTQDEELPNDMQVDIFSNDSVPEEE</sequence>
<evidence type="ECO:0000256" key="1">
    <source>
        <dbReference type="ARBA" id="ARBA00022490"/>
    </source>
</evidence>
<dbReference type="PANTHER" id="PTHR34298">
    <property type="entry name" value="SEGREGATION AND CONDENSATION PROTEIN B"/>
    <property type="match status" value="1"/>
</dbReference>
<name>A0A382NL89_9ZZZZ</name>
<dbReference type="Gene3D" id="1.10.10.10">
    <property type="entry name" value="Winged helix-like DNA-binding domain superfamily/Winged helix DNA-binding domain"/>
    <property type="match status" value="2"/>
</dbReference>
<protein>
    <recommendedName>
        <fullName evidence="6">SMC-Scp complex subunit ScpB</fullName>
    </recommendedName>
</protein>
<accession>A0A382NL89</accession>
<dbReference type="PIRSF" id="PIRSF019345">
    <property type="entry name" value="ScpB"/>
    <property type="match status" value="1"/>
</dbReference>
<gene>
    <name evidence="5" type="ORF">METZ01_LOCUS314720</name>
</gene>
<organism evidence="5">
    <name type="scientific">marine metagenome</name>
    <dbReference type="NCBI Taxonomy" id="408172"/>
    <lineage>
        <taxon>unclassified sequences</taxon>
        <taxon>metagenomes</taxon>
        <taxon>ecological metagenomes</taxon>
    </lineage>
</organism>
<dbReference type="PANTHER" id="PTHR34298:SF2">
    <property type="entry name" value="SEGREGATION AND CONDENSATION PROTEIN B"/>
    <property type="match status" value="1"/>
</dbReference>
<keyword evidence="3" id="KW-0159">Chromosome partition</keyword>
<evidence type="ECO:0000256" key="2">
    <source>
        <dbReference type="ARBA" id="ARBA00022618"/>
    </source>
</evidence>